<proteinExistence type="predicted"/>
<name>A0A7Y9E1W3_9PSEU</name>
<gene>
    <name evidence="2" type="ORF">BJ983_005820</name>
</gene>
<dbReference type="Pfam" id="PF11716">
    <property type="entry name" value="MDMPI_N"/>
    <property type="match status" value="1"/>
</dbReference>
<sequence length="223" mass="24181">MSAPTRTARSVVSDLGVMEREAGMAMATVVSLADDELDRPTGCADWTRADLVTHLTRGAHELADLVGPVSERPTAASTSARELARALDAANRRLSAALSRLRHGAEQETVEVPSYGEVSVYALPALRTAELVVHHHDLSTTWEWHEAAPDALVDAIEARVLRMRAEPTGPGLQVVAREGEEWTVGDGVHRIEGYYEELLPFLARGEVEPGLRIVGEPPTLPAW</sequence>
<dbReference type="Gene3D" id="1.20.120.450">
    <property type="entry name" value="dinb family like domain"/>
    <property type="match status" value="1"/>
</dbReference>
<dbReference type="GO" id="GO:0046872">
    <property type="term" value="F:metal ion binding"/>
    <property type="evidence" value="ECO:0007669"/>
    <property type="project" value="InterPro"/>
</dbReference>
<feature type="domain" description="Mycothiol-dependent maleylpyruvate isomerase metal-binding" evidence="1">
    <location>
        <begin position="26"/>
        <end position="138"/>
    </location>
</feature>
<dbReference type="InterPro" id="IPR024344">
    <property type="entry name" value="MDMPI_metal-binding"/>
</dbReference>
<keyword evidence="2" id="KW-0413">Isomerase</keyword>
<keyword evidence="3" id="KW-1185">Reference proteome</keyword>
<evidence type="ECO:0000313" key="2">
    <source>
        <dbReference type="EMBL" id="NYD39718.1"/>
    </source>
</evidence>
<dbReference type="AlphaFoldDB" id="A0A7Y9E1W3"/>
<dbReference type="EC" id="5.2.1.4" evidence="2"/>
<dbReference type="NCBIfam" id="TIGR03083">
    <property type="entry name" value="maleylpyruvate isomerase family mycothiol-dependent enzyme"/>
    <property type="match status" value="1"/>
</dbReference>
<comment type="caution">
    <text evidence="2">The sequence shown here is derived from an EMBL/GenBank/DDBJ whole genome shotgun (WGS) entry which is preliminary data.</text>
</comment>
<evidence type="ECO:0000259" key="1">
    <source>
        <dbReference type="Pfam" id="PF11716"/>
    </source>
</evidence>
<evidence type="ECO:0000313" key="3">
    <source>
        <dbReference type="Proteomes" id="UP000535890"/>
    </source>
</evidence>
<keyword evidence="2" id="KW-0670">Pyruvate</keyword>
<protein>
    <submittedName>
        <fullName evidence="2">Maleylpyruvate isomerase</fullName>
        <ecNumber evidence="2">5.2.1.4</ecNumber>
    </submittedName>
</protein>
<dbReference type="EMBL" id="JACCBN010000001">
    <property type="protein sequence ID" value="NYD39718.1"/>
    <property type="molecule type" value="Genomic_DNA"/>
</dbReference>
<dbReference type="InterPro" id="IPR017517">
    <property type="entry name" value="Maleyloyr_isom"/>
</dbReference>
<dbReference type="Proteomes" id="UP000535890">
    <property type="component" value="Unassembled WGS sequence"/>
</dbReference>
<dbReference type="InterPro" id="IPR034660">
    <property type="entry name" value="DinB/YfiT-like"/>
</dbReference>
<dbReference type="GO" id="GO:0050077">
    <property type="term" value="F:maleylpyruvate isomerase activity"/>
    <property type="evidence" value="ECO:0007669"/>
    <property type="project" value="UniProtKB-EC"/>
</dbReference>
<dbReference type="SUPFAM" id="SSF109854">
    <property type="entry name" value="DinB/YfiT-like putative metalloenzymes"/>
    <property type="match status" value="1"/>
</dbReference>
<dbReference type="RefSeq" id="WP_179796999.1">
    <property type="nucleotide sequence ID" value="NZ_BAABHP010000032.1"/>
</dbReference>
<organism evidence="2 3">
    <name type="scientific">Actinomycetospora corticicola</name>
    <dbReference type="NCBI Taxonomy" id="663602"/>
    <lineage>
        <taxon>Bacteria</taxon>
        <taxon>Bacillati</taxon>
        <taxon>Actinomycetota</taxon>
        <taxon>Actinomycetes</taxon>
        <taxon>Pseudonocardiales</taxon>
        <taxon>Pseudonocardiaceae</taxon>
        <taxon>Actinomycetospora</taxon>
    </lineage>
</organism>
<accession>A0A7Y9E1W3</accession>
<reference evidence="2 3" key="1">
    <citation type="submission" date="2020-07" db="EMBL/GenBank/DDBJ databases">
        <title>Sequencing the genomes of 1000 actinobacteria strains.</title>
        <authorList>
            <person name="Klenk H.-P."/>
        </authorList>
    </citation>
    <scope>NUCLEOTIDE SEQUENCE [LARGE SCALE GENOMIC DNA]</scope>
    <source>
        <strain evidence="2 3">DSM 45772</strain>
    </source>
</reference>